<evidence type="ECO:0000313" key="2">
    <source>
        <dbReference type="Proteomes" id="UP000307173"/>
    </source>
</evidence>
<dbReference type="AlphaFoldDB" id="A0A4T0X651"/>
<gene>
    <name evidence="1" type="ORF">CANINC_000711</name>
</gene>
<keyword evidence="2" id="KW-1185">Reference proteome</keyword>
<dbReference type="Proteomes" id="UP000307173">
    <property type="component" value="Unassembled WGS sequence"/>
</dbReference>
<organism evidence="1 2">
    <name type="scientific">Pichia inconspicua</name>
    <dbReference type="NCBI Taxonomy" id="52247"/>
    <lineage>
        <taxon>Eukaryota</taxon>
        <taxon>Fungi</taxon>
        <taxon>Dikarya</taxon>
        <taxon>Ascomycota</taxon>
        <taxon>Saccharomycotina</taxon>
        <taxon>Pichiomycetes</taxon>
        <taxon>Pichiales</taxon>
        <taxon>Pichiaceae</taxon>
        <taxon>Pichia</taxon>
    </lineage>
</organism>
<sequence length="221" mass="25658">MSDFAPIIPTCQKRDLANLELKKLLNRLFQEFDDENNGLDEIEKVLSEIALRSNVDYKRWTQKNTSVSLEEGIIKWDENADPNEKDLLQELLEKKENDGGLNEDEERTLLTILINRETKLIKHYESIIDSYQELLQNIAVAARKRREEVYGVYRDEEIHEGALKVQPLEGMIVDNKLKKRIQLLKKNAELLNSNAVNKSVELKLTKNSLLDEAEKLNKILD</sequence>
<proteinExistence type="predicted"/>
<comment type="caution">
    <text evidence="1">The sequence shown here is derived from an EMBL/GenBank/DDBJ whole genome shotgun (WGS) entry which is preliminary data.</text>
</comment>
<accession>A0A4T0X651</accession>
<evidence type="ECO:0000313" key="1">
    <source>
        <dbReference type="EMBL" id="TID30795.1"/>
    </source>
</evidence>
<name>A0A4T0X651_9ASCO</name>
<dbReference type="OrthoDB" id="10627288at2759"/>
<dbReference type="EMBL" id="SELW01000121">
    <property type="protein sequence ID" value="TID30795.1"/>
    <property type="molecule type" value="Genomic_DNA"/>
</dbReference>
<reference evidence="1 2" key="1">
    <citation type="journal article" date="2019" name="Front. Genet.">
        <title>Whole-Genome Sequencing of the Opportunistic Yeast Pathogen Candida inconspicua Uncovers Its Hybrid Origin.</title>
        <authorList>
            <person name="Mixao V."/>
            <person name="Hansen A.P."/>
            <person name="Saus E."/>
            <person name="Boekhout T."/>
            <person name="Lass-Florl C."/>
            <person name="Gabaldon T."/>
        </authorList>
    </citation>
    <scope>NUCLEOTIDE SEQUENCE [LARGE SCALE GENOMIC DNA]</scope>
    <source>
        <strain evidence="1 2">CBS 180</strain>
    </source>
</reference>
<protein>
    <submittedName>
        <fullName evidence="1">Uncharacterized protein</fullName>
    </submittedName>
</protein>